<dbReference type="Proteomes" id="UP001300502">
    <property type="component" value="Unassembled WGS sequence"/>
</dbReference>
<protein>
    <recommendedName>
        <fullName evidence="1">GST N-terminal domain-containing protein</fullName>
    </recommendedName>
</protein>
<dbReference type="EMBL" id="JANCYU010000058">
    <property type="protein sequence ID" value="KAK4528018.1"/>
    <property type="molecule type" value="Genomic_DNA"/>
</dbReference>
<evidence type="ECO:0000313" key="2">
    <source>
        <dbReference type="EMBL" id="KAK4528018.1"/>
    </source>
</evidence>
<dbReference type="PROSITE" id="PS50404">
    <property type="entry name" value="GST_NTER"/>
    <property type="match status" value="1"/>
</dbReference>
<keyword evidence="3" id="KW-1185">Reference proteome</keyword>
<dbReference type="CDD" id="cd00570">
    <property type="entry name" value="GST_N_family"/>
    <property type="match status" value="1"/>
</dbReference>
<feature type="domain" description="GST N-terminal" evidence="1">
    <location>
        <begin position="95"/>
        <end position="175"/>
    </location>
</feature>
<reference evidence="2 3" key="1">
    <citation type="submission" date="2022-07" db="EMBL/GenBank/DDBJ databases">
        <title>Genome-wide signatures of adaptation to extreme environments.</title>
        <authorList>
            <person name="Cho C.H."/>
            <person name="Yoon H.S."/>
        </authorList>
    </citation>
    <scope>NUCLEOTIDE SEQUENCE [LARGE SCALE GENOMIC DNA]</scope>
    <source>
        <strain evidence="2 3">108.79 E11</strain>
    </source>
</reference>
<sequence length="455" mass="53402">MSAPCFFVCSSYHCKNRRIKHKNIFLTGRNIFCNPSCTTDEIFCKWKKRRSSATLKVPPLYLASIPTWNELENKLSQLLGNNIYRYRLGEKQEDCRVVIFTDENLWCPFTKRICFQLEEKGIPYRFWYLNMFKLAPWYKDINPRCQIPTAIVDGEIVVDSPVIMKYIEDKFPGTKPLMPKNMTRKMKEDLYDFERLERRISNTWLLWFKKFFSEEQSLDSFYFTLDRVEEALRIYPGPFFFGEEFSLVDILYAPFMDAIAATALYYKGIPVRKTGGLFPAVEEWFDALSRRPVYQNIRSDEMTIIRALPYQFDHAEVLPQAKRIAQRMELEMRNIDISQAKNDPFEFQSRLLASSKLVFERTSMLEKLCESLSISPQSTELTNLDIVLRLLSNALIEGCVSMQDVVLHNMSLTSRCLNVLKDVIQVPKDLRYPAFRQLVAYLNLMMNNINTQPKA</sequence>
<dbReference type="AlphaFoldDB" id="A0AAV9IKS2"/>
<dbReference type="Gene3D" id="3.40.30.10">
    <property type="entry name" value="Glutaredoxin"/>
    <property type="match status" value="1"/>
</dbReference>
<comment type="caution">
    <text evidence="2">The sequence shown here is derived from an EMBL/GenBank/DDBJ whole genome shotgun (WGS) entry which is preliminary data.</text>
</comment>
<dbReference type="InterPro" id="IPR004045">
    <property type="entry name" value="Glutathione_S-Trfase_N"/>
</dbReference>
<dbReference type="InterPro" id="IPR036282">
    <property type="entry name" value="Glutathione-S-Trfase_C_sf"/>
</dbReference>
<gene>
    <name evidence="2" type="ORF">GAYE_SCF47G5952</name>
</gene>
<dbReference type="SFLD" id="SFLDG00358">
    <property type="entry name" value="Main_(cytGST)"/>
    <property type="match status" value="1"/>
</dbReference>
<dbReference type="InterPro" id="IPR040079">
    <property type="entry name" value="Glutathione_S-Trfase"/>
</dbReference>
<evidence type="ECO:0000259" key="1">
    <source>
        <dbReference type="PROSITE" id="PS50404"/>
    </source>
</evidence>
<dbReference type="GO" id="GO:0005737">
    <property type="term" value="C:cytoplasm"/>
    <property type="evidence" value="ECO:0007669"/>
    <property type="project" value="TreeGrafter"/>
</dbReference>
<dbReference type="SUPFAM" id="SSF47616">
    <property type="entry name" value="GST C-terminal domain-like"/>
    <property type="match status" value="1"/>
</dbReference>
<proteinExistence type="predicted"/>
<dbReference type="Gene3D" id="1.20.1050.10">
    <property type="match status" value="1"/>
</dbReference>
<accession>A0AAV9IKS2</accession>
<dbReference type="Pfam" id="PF13409">
    <property type="entry name" value="GST_N_2"/>
    <property type="match status" value="1"/>
</dbReference>
<dbReference type="SFLD" id="SFLDS00019">
    <property type="entry name" value="Glutathione_Transferase_(cytos"/>
    <property type="match status" value="1"/>
</dbReference>
<dbReference type="CDD" id="cd00299">
    <property type="entry name" value="GST_C_family"/>
    <property type="match status" value="1"/>
</dbReference>
<dbReference type="PANTHER" id="PTHR43968">
    <property type="match status" value="1"/>
</dbReference>
<evidence type="ECO:0000313" key="3">
    <source>
        <dbReference type="Proteomes" id="UP001300502"/>
    </source>
</evidence>
<dbReference type="InterPro" id="IPR050983">
    <property type="entry name" value="GST_Omega/HSP26"/>
</dbReference>
<dbReference type="SUPFAM" id="SSF52833">
    <property type="entry name" value="Thioredoxin-like"/>
    <property type="match status" value="1"/>
</dbReference>
<organism evidence="2 3">
    <name type="scientific">Galdieria yellowstonensis</name>
    <dbReference type="NCBI Taxonomy" id="3028027"/>
    <lineage>
        <taxon>Eukaryota</taxon>
        <taxon>Rhodophyta</taxon>
        <taxon>Bangiophyceae</taxon>
        <taxon>Galdieriales</taxon>
        <taxon>Galdieriaceae</taxon>
        <taxon>Galdieria</taxon>
    </lineage>
</organism>
<name>A0AAV9IKS2_9RHOD</name>
<dbReference type="InterPro" id="IPR036249">
    <property type="entry name" value="Thioredoxin-like_sf"/>
</dbReference>
<dbReference type="PANTHER" id="PTHR43968:SF14">
    <property type="entry name" value="GLUTATHIONE S-TRANSFERASE"/>
    <property type="match status" value="1"/>
</dbReference>